<reference evidence="3" key="1">
    <citation type="submission" date="2017-02" db="UniProtKB">
        <authorList>
            <consortium name="WormBaseParasite"/>
        </authorList>
    </citation>
    <scope>IDENTIFICATION</scope>
</reference>
<proteinExistence type="predicted"/>
<evidence type="ECO:0000256" key="1">
    <source>
        <dbReference type="SAM" id="SignalP"/>
    </source>
</evidence>
<keyword evidence="1" id="KW-0732">Signal</keyword>
<dbReference type="WBParaSite" id="ALUE_0001705101-mRNA-1">
    <property type="protein sequence ID" value="ALUE_0001705101-mRNA-1"/>
    <property type="gene ID" value="ALUE_0001705101"/>
</dbReference>
<feature type="chain" id="PRO_5005657147" evidence="1">
    <location>
        <begin position="17"/>
        <end position="102"/>
    </location>
</feature>
<sequence length="102" mass="11374">MDAMTLLTLLRCITVAEDILPGISIDCVERFYGALPASSRRHPQFLGVSRSRRSLVLFNYMSLTKLTETGFCRCCRCTDLLCQSGPPRQPPSFDKGGFIRAV</sequence>
<feature type="signal peptide" evidence="1">
    <location>
        <begin position="1"/>
        <end position="16"/>
    </location>
</feature>
<evidence type="ECO:0000313" key="2">
    <source>
        <dbReference type="Proteomes" id="UP000036681"/>
    </source>
</evidence>
<evidence type="ECO:0000313" key="3">
    <source>
        <dbReference type="WBParaSite" id="ALUE_0001705101-mRNA-1"/>
    </source>
</evidence>
<keyword evidence="2" id="KW-1185">Reference proteome</keyword>
<name>A0A0M3IFP8_ASCLU</name>
<organism evidence="2 3">
    <name type="scientific">Ascaris lumbricoides</name>
    <name type="common">Giant roundworm</name>
    <dbReference type="NCBI Taxonomy" id="6252"/>
    <lineage>
        <taxon>Eukaryota</taxon>
        <taxon>Metazoa</taxon>
        <taxon>Ecdysozoa</taxon>
        <taxon>Nematoda</taxon>
        <taxon>Chromadorea</taxon>
        <taxon>Rhabditida</taxon>
        <taxon>Spirurina</taxon>
        <taxon>Ascaridomorpha</taxon>
        <taxon>Ascaridoidea</taxon>
        <taxon>Ascarididae</taxon>
        <taxon>Ascaris</taxon>
    </lineage>
</organism>
<dbReference type="AlphaFoldDB" id="A0A0M3IFP8"/>
<protein>
    <submittedName>
        <fullName evidence="3">Secreted protein</fullName>
    </submittedName>
</protein>
<dbReference type="Proteomes" id="UP000036681">
    <property type="component" value="Unplaced"/>
</dbReference>
<accession>A0A0M3IFP8</accession>